<dbReference type="OrthoDB" id="951108at2"/>
<organism evidence="3 4">
    <name type="scientific">Persicimonas caeni</name>
    <dbReference type="NCBI Taxonomy" id="2292766"/>
    <lineage>
        <taxon>Bacteria</taxon>
        <taxon>Deltaproteobacteria</taxon>
        <taxon>Bradymonadales</taxon>
        <taxon>Bradymonadaceae</taxon>
        <taxon>Persicimonas</taxon>
    </lineage>
</organism>
<reference evidence="3 4" key="1">
    <citation type="submission" date="2019-06" db="EMBL/GenBank/DDBJ databases">
        <title>Persicimonas caeni gen. nov., sp. nov., a predatory bacterium isolated from solar saltern.</title>
        <authorList>
            <person name="Wang S."/>
        </authorList>
    </citation>
    <scope>NUCLEOTIDE SEQUENCE [LARGE SCALE GENOMIC DNA]</scope>
    <source>
        <strain evidence="3 4">YN101</strain>
    </source>
</reference>
<dbReference type="InterPro" id="IPR025510">
    <property type="entry name" value="DUF4397"/>
</dbReference>
<evidence type="ECO:0000313" key="4">
    <source>
        <dbReference type="Proteomes" id="UP000315995"/>
    </source>
</evidence>
<evidence type="ECO:0000259" key="2">
    <source>
        <dbReference type="Pfam" id="PF14344"/>
    </source>
</evidence>
<dbReference type="EMBL" id="CP041186">
    <property type="protein sequence ID" value="QDG51015.1"/>
    <property type="molecule type" value="Genomic_DNA"/>
</dbReference>
<feature type="region of interest" description="Disordered" evidence="1">
    <location>
        <begin position="51"/>
        <end position="78"/>
    </location>
</feature>
<feature type="compositionally biased region" description="Acidic residues" evidence="1">
    <location>
        <begin position="65"/>
        <end position="78"/>
    </location>
</feature>
<sequence>MLDHRSTIFNMTWEDAMSTSLYGVVSKKSWVLVALLSLGLIAAGCGDDDDDENNDLAPDTGVADVGDDAGEDVGDDAGDGATARAQIIHNAADPAAATVDVFANGEILIDDFEFRTATPFVDVPAGVSLTITIAGADAASDGDTTLDDDDTVIKEFTDVEFTADGTFIVVANGVGNPDDFADNPSGEDIALMLDVFADAREEAETDTAADVLVYHGATDIPAVDITVDNAETPQIEDLTYGNFAGYVSLEPAVHVVDVAPEGVPALHFQTPQLPPSLSFTVVASGFFDPSANQDGPAAGLFAFPATPLSGGERVQGIPLEQAARLQAIHASPDAAASTVDVYVNDAPLLDDFAYLSASPFITVPSGADLAIDITAADAADNSSPVYSQTIEGNVITPGSTWVAIASGLIGDNFEIRPSAAQEVAPDGEVALQIFHGAPDAPAVDVTAADGALTLAEDLAFGNYSDIATTAANDVNVDITAASDGSAVATVAAPLSGFAGQYLTVVARGTLDTDDDADFGVTAFTADGTAADLAAPAQ</sequence>
<dbReference type="AlphaFoldDB" id="A0A4Y6PTA8"/>
<accession>A0A4Y6PTA8</accession>
<evidence type="ECO:0000313" key="3">
    <source>
        <dbReference type="EMBL" id="QDG51015.1"/>
    </source>
</evidence>
<proteinExistence type="predicted"/>
<dbReference type="Proteomes" id="UP000315995">
    <property type="component" value="Chromosome"/>
</dbReference>
<dbReference type="Pfam" id="PF14344">
    <property type="entry name" value="DUF4397"/>
    <property type="match status" value="2"/>
</dbReference>
<accession>A0A5B8Y840</accession>
<feature type="domain" description="DUF4397" evidence="2">
    <location>
        <begin position="209"/>
        <end position="287"/>
    </location>
</feature>
<gene>
    <name evidence="3" type="ORF">FIV42_09780</name>
</gene>
<protein>
    <submittedName>
        <fullName evidence="3">DUF4397 domain-containing protein</fullName>
    </submittedName>
</protein>
<keyword evidence="4" id="KW-1185">Reference proteome</keyword>
<name>A0A4Y6PTA8_PERCE</name>
<feature type="domain" description="DUF4397" evidence="2">
    <location>
        <begin position="324"/>
        <end position="446"/>
    </location>
</feature>
<evidence type="ECO:0000256" key="1">
    <source>
        <dbReference type="SAM" id="MobiDB-lite"/>
    </source>
</evidence>
<dbReference type="RefSeq" id="WP_141197505.1">
    <property type="nucleotide sequence ID" value="NZ_CP041186.1"/>
</dbReference>